<evidence type="ECO:0000256" key="1">
    <source>
        <dbReference type="SAM" id="MobiDB-lite"/>
    </source>
</evidence>
<dbReference type="AlphaFoldDB" id="A0A317SVY3"/>
<organism evidence="3 4">
    <name type="scientific">Tuber magnatum</name>
    <name type="common">white Piedmont truffle</name>
    <dbReference type="NCBI Taxonomy" id="42249"/>
    <lineage>
        <taxon>Eukaryota</taxon>
        <taxon>Fungi</taxon>
        <taxon>Dikarya</taxon>
        <taxon>Ascomycota</taxon>
        <taxon>Pezizomycotina</taxon>
        <taxon>Pezizomycetes</taxon>
        <taxon>Pezizales</taxon>
        <taxon>Tuberaceae</taxon>
        <taxon>Tuber</taxon>
    </lineage>
</organism>
<keyword evidence="2" id="KW-0472">Membrane</keyword>
<dbReference type="OrthoDB" id="10607782at2759"/>
<reference evidence="3 4" key="1">
    <citation type="submission" date="2018-03" db="EMBL/GenBank/DDBJ databases">
        <title>Genomes of Pezizomycetes fungi and the evolution of truffles.</title>
        <authorList>
            <person name="Murat C."/>
            <person name="Payen T."/>
            <person name="Noel B."/>
            <person name="Kuo A."/>
            <person name="Martin F.M."/>
        </authorList>
    </citation>
    <scope>NUCLEOTIDE SEQUENCE [LARGE SCALE GENOMIC DNA]</scope>
    <source>
        <strain evidence="3">091103-1</strain>
    </source>
</reference>
<feature type="non-terminal residue" evidence="3">
    <location>
        <position position="98"/>
    </location>
</feature>
<name>A0A317SVY3_9PEZI</name>
<dbReference type="EMBL" id="PYWC01000013">
    <property type="protein sequence ID" value="PWW78655.1"/>
    <property type="molecule type" value="Genomic_DNA"/>
</dbReference>
<evidence type="ECO:0000256" key="2">
    <source>
        <dbReference type="SAM" id="Phobius"/>
    </source>
</evidence>
<evidence type="ECO:0000313" key="4">
    <source>
        <dbReference type="Proteomes" id="UP000246991"/>
    </source>
</evidence>
<proteinExistence type="predicted"/>
<keyword evidence="2" id="KW-1133">Transmembrane helix</keyword>
<keyword evidence="2" id="KW-0812">Transmembrane</keyword>
<feature type="region of interest" description="Disordered" evidence="1">
    <location>
        <begin position="73"/>
        <end position="98"/>
    </location>
</feature>
<accession>A0A317SVY3</accession>
<dbReference type="Proteomes" id="UP000246991">
    <property type="component" value="Unassembled WGS sequence"/>
</dbReference>
<evidence type="ECO:0000313" key="3">
    <source>
        <dbReference type="EMBL" id="PWW78655.1"/>
    </source>
</evidence>
<feature type="non-terminal residue" evidence="3">
    <location>
        <position position="1"/>
    </location>
</feature>
<feature type="transmembrane region" description="Helical" evidence="2">
    <location>
        <begin position="45"/>
        <end position="66"/>
    </location>
</feature>
<sequence>LLLLLQSLTTPVSALPGRARVNVGGGSGGAAPIGRTTTRVKSPGVIAGIALGSVALVTIILVVFIWRRGVWQDQEDRERAESGTLNDTTSRMVAGRDG</sequence>
<comment type="caution">
    <text evidence="3">The sequence shown here is derived from an EMBL/GenBank/DDBJ whole genome shotgun (WGS) entry which is preliminary data.</text>
</comment>
<gene>
    <name evidence="3" type="ORF">C7212DRAFT_21440</name>
</gene>
<keyword evidence="4" id="KW-1185">Reference proteome</keyword>
<protein>
    <submittedName>
        <fullName evidence="3">Uncharacterized protein</fullName>
    </submittedName>
</protein>